<gene>
    <name evidence="1" type="ORF">TIFTF001_018587</name>
</gene>
<dbReference type="Gramene" id="FCD_00024185-RA">
    <property type="protein sequence ID" value="FCD_00024185-RA:cds"/>
    <property type="gene ID" value="FCD_00024185"/>
</dbReference>
<reference evidence="1" key="1">
    <citation type="submission" date="2023-07" db="EMBL/GenBank/DDBJ databases">
        <title>draft genome sequence of fig (Ficus carica).</title>
        <authorList>
            <person name="Takahashi T."/>
            <person name="Nishimura K."/>
        </authorList>
    </citation>
    <scope>NUCLEOTIDE SEQUENCE</scope>
</reference>
<dbReference type="AlphaFoldDB" id="A0AA88D836"/>
<sequence length="54" mass="6121">MDDPPDLMWLQTLVHNVTTGHRSKAPPPPQQFKRSLRFKGKAIMGSPVSPWNHS</sequence>
<dbReference type="EMBL" id="BTGU01000031">
    <property type="protein sequence ID" value="GMN49418.1"/>
    <property type="molecule type" value="Genomic_DNA"/>
</dbReference>
<dbReference type="Proteomes" id="UP001187192">
    <property type="component" value="Unassembled WGS sequence"/>
</dbReference>
<accession>A0AA88D836</accession>
<proteinExistence type="predicted"/>
<organism evidence="1 2">
    <name type="scientific">Ficus carica</name>
    <name type="common">Common fig</name>
    <dbReference type="NCBI Taxonomy" id="3494"/>
    <lineage>
        <taxon>Eukaryota</taxon>
        <taxon>Viridiplantae</taxon>
        <taxon>Streptophyta</taxon>
        <taxon>Embryophyta</taxon>
        <taxon>Tracheophyta</taxon>
        <taxon>Spermatophyta</taxon>
        <taxon>Magnoliopsida</taxon>
        <taxon>eudicotyledons</taxon>
        <taxon>Gunneridae</taxon>
        <taxon>Pentapetalae</taxon>
        <taxon>rosids</taxon>
        <taxon>fabids</taxon>
        <taxon>Rosales</taxon>
        <taxon>Moraceae</taxon>
        <taxon>Ficeae</taxon>
        <taxon>Ficus</taxon>
    </lineage>
</organism>
<comment type="caution">
    <text evidence="1">The sequence shown here is derived from an EMBL/GenBank/DDBJ whole genome shotgun (WGS) entry which is preliminary data.</text>
</comment>
<keyword evidence="2" id="KW-1185">Reference proteome</keyword>
<evidence type="ECO:0000313" key="2">
    <source>
        <dbReference type="Proteomes" id="UP001187192"/>
    </source>
</evidence>
<protein>
    <submittedName>
        <fullName evidence="1">Uncharacterized protein</fullName>
    </submittedName>
</protein>
<evidence type="ECO:0000313" key="1">
    <source>
        <dbReference type="EMBL" id="GMN49418.1"/>
    </source>
</evidence>
<name>A0AA88D836_FICCA</name>